<feature type="region of interest" description="Disordered" evidence="1">
    <location>
        <begin position="47"/>
        <end position="98"/>
    </location>
</feature>
<feature type="compositionally biased region" description="Low complexity" evidence="1">
    <location>
        <begin position="74"/>
        <end position="89"/>
    </location>
</feature>
<evidence type="ECO:0000256" key="2">
    <source>
        <dbReference type="SAM" id="Phobius"/>
    </source>
</evidence>
<feature type="transmembrane region" description="Helical" evidence="2">
    <location>
        <begin position="395"/>
        <end position="414"/>
    </location>
</feature>
<proteinExistence type="predicted"/>
<comment type="caution">
    <text evidence="3">The sequence shown here is derived from an EMBL/GenBank/DDBJ whole genome shotgun (WGS) entry which is preliminary data.</text>
</comment>
<accession>A0AAD3DBN8</accession>
<evidence type="ECO:0000313" key="4">
    <source>
        <dbReference type="Proteomes" id="UP001054902"/>
    </source>
</evidence>
<dbReference type="AlphaFoldDB" id="A0AAD3DBN8"/>
<name>A0AAD3DBN8_9STRA</name>
<evidence type="ECO:0000256" key="1">
    <source>
        <dbReference type="SAM" id="MobiDB-lite"/>
    </source>
</evidence>
<evidence type="ECO:0000313" key="3">
    <source>
        <dbReference type="EMBL" id="GFH60321.1"/>
    </source>
</evidence>
<feature type="transmembrane region" description="Helical" evidence="2">
    <location>
        <begin position="156"/>
        <end position="178"/>
    </location>
</feature>
<feature type="transmembrane region" description="Helical" evidence="2">
    <location>
        <begin position="241"/>
        <end position="259"/>
    </location>
</feature>
<keyword evidence="4" id="KW-1185">Reference proteome</keyword>
<keyword evidence="2" id="KW-0472">Membrane</keyword>
<reference evidence="3 4" key="1">
    <citation type="journal article" date="2021" name="Sci. Rep.">
        <title>The genome of the diatom Chaetoceros tenuissimus carries an ancient integrated fragment of an extant virus.</title>
        <authorList>
            <person name="Hongo Y."/>
            <person name="Kimura K."/>
            <person name="Takaki Y."/>
            <person name="Yoshida Y."/>
            <person name="Baba S."/>
            <person name="Kobayashi G."/>
            <person name="Nagasaki K."/>
            <person name="Hano T."/>
            <person name="Tomaru Y."/>
        </authorList>
    </citation>
    <scope>NUCLEOTIDE SEQUENCE [LARGE SCALE GENOMIC DNA]</scope>
    <source>
        <strain evidence="3 4">NIES-3715</strain>
    </source>
</reference>
<dbReference type="Proteomes" id="UP001054902">
    <property type="component" value="Unassembled WGS sequence"/>
</dbReference>
<organism evidence="3 4">
    <name type="scientific">Chaetoceros tenuissimus</name>
    <dbReference type="NCBI Taxonomy" id="426638"/>
    <lineage>
        <taxon>Eukaryota</taxon>
        <taxon>Sar</taxon>
        <taxon>Stramenopiles</taxon>
        <taxon>Ochrophyta</taxon>
        <taxon>Bacillariophyta</taxon>
        <taxon>Coscinodiscophyceae</taxon>
        <taxon>Chaetocerotophycidae</taxon>
        <taxon>Chaetocerotales</taxon>
        <taxon>Chaetocerotaceae</taxon>
        <taxon>Chaetoceros</taxon>
    </lineage>
</organism>
<keyword evidence="2" id="KW-0812">Transmembrane</keyword>
<protein>
    <submittedName>
        <fullName evidence="3">Uncharacterized protein</fullName>
    </submittedName>
</protein>
<sequence>MVLLYADELVTVEKSNRSGTNVNIIDFDQKHSKLLDGVSDRIPEIVSFDTNTKEPEEDTNANNQPPDECDDDSITYSSEESSSSSSSSSSDDECAESALMKSRNEETTYLPIDVAFTIPSVIVMISYMFASSAFYDIFVQFNSLVSNFFSKIHYDIYSILSLVLGVVLLRLTGDLWWYGLNIDSERFYNQFNEAKYRRKRIAKRHILLQSTLTHRDSFFTKLKRSMTAMDVQILRYFREHYYLKLFVSLVGCYLVYLPCSHFYYSKMMKLAEIPRSTILESLPSAKESSGINPSPIFRSLLASEVKDLKPEQIGKWNETIQVDHQWPDLVLHRKSISELELAQTCSSFNGTINDYLAWEDALYAKDYEYLYNLLSSNSYYAFFGSAPASLSSSKGYFLASLSIFTISVCFLSFMKVSFLEMGG</sequence>
<feature type="transmembrane region" description="Helical" evidence="2">
    <location>
        <begin position="114"/>
        <end position="135"/>
    </location>
</feature>
<gene>
    <name evidence="3" type="ORF">CTEN210_16797</name>
</gene>
<dbReference type="EMBL" id="BLLK01000069">
    <property type="protein sequence ID" value="GFH60321.1"/>
    <property type="molecule type" value="Genomic_DNA"/>
</dbReference>
<keyword evidence="2" id="KW-1133">Transmembrane helix</keyword>